<sequence>MKYDFTGKIAMITGAASGLGRATALLFAELGAKVVVSDIAVEGGEETVKMIREKGGESIFIECNVANEEAVCELVAQTVQHFGRLDFGINNAGVGGMWMASHKYPLDNFEKVLATNTTGVYLCMREELKVMLRQGSGVIINVASMAGLLGFPNNLAYSASKHAVVGMTKTAALEYAKRKIRVNAVCPVYTITPMVEEMFEVIGDFKDKLETSIPMKRFGQAQEVADAVVWLCSDAASFITGHALPIDGGLQAG</sequence>
<dbReference type="PANTHER" id="PTHR24321:SF8">
    <property type="entry name" value="ESTRADIOL 17-BETA-DEHYDROGENASE 8-RELATED"/>
    <property type="match status" value="1"/>
</dbReference>
<keyword evidence="2 3" id="KW-0560">Oxidoreductase</keyword>
<comment type="caution">
    <text evidence="3">The sequence shown here is derived from an EMBL/GenBank/DDBJ whole genome shotgun (WGS) entry which is preliminary data.</text>
</comment>
<evidence type="ECO:0000313" key="3">
    <source>
        <dbReference type="EMBL" id="MEA5140270.1"/>
    </source>
</evidence>
<dbReference type="Proteomes" id="UP001302949">
    <property type="component" value="Unassembled WGS sequence"/>
</dbReference>
<comment type="similarity">
    <text evidence="1">Belongs to the short-chain dehydrogenases/reductases (SDR) family.</text>
</comment>
<dbReference type="NCBIfam" id="NF005559">
    <property type="entry name" value="PRK07231.1"/>
    <property type="match status" value="1"/>
</dbReference>
<keyword evidence="4" id="KW-1185">Reference proteome</keyword>
<protein>
    <submittedName>
        <fullName evidence="3">Glucose 1-dehydrogenase</fullName>
        <ecNumber evidence="3">1.1.1.47</ecNumber>
    </submittedName>
</protein>
<accession>A0ABU5QBP8</accession>
<evidence type="ECO:0000256" key="1">
    <source>
        <dbReference type="ARBA" id="ARBA00006484"/>
    </source>
</evidence>
<organism evidence="3 4">
    <name type="scientific">Arcicella rigui</name>
    <dbReference type="NCBI Taxonomy" id="797020"/>
    <lineage>
        <taxon>Bacteria</taxon>
        <taxon>Pseudomonadati</taxon>
        <taxon>Bacteroidota</taxon>
        <taxon>Cytophagia</taxon>
        <taxon>Cytophagales</taxon>
        <taxon>Flectobacillaceae</taxon>
        <taxon>Arcicella</taxon>
    </lineage>
</organism>
<dbReference type="SUPFAM" id="SSF51735">
    <property type="entry name" value="NAD(P)-binding Rossmann-fold domains"/>
    <property type="match status" value="1"/>
</dbReference>
<dbReference type="InterPro" id="IPR020904">
    <property type="entry name" value="Sc_DH/Rdtase_CS"/>
</dbReference>
<dbReference type="Pfam" id="PF13561">
    <property type="entry name" value="adh_short_C2"/>
    <property type="match status" value="1"/>
</dbReference>
<dbReference type="GO" id="GO:0047936">
    <property type="term" value="F:glucose 1-dehydrogenase [NAD(P)+] activity"/>
    <property type="evidence" value="ECO:0007669"/>
    <property type="project" value="UniProtKB-EC"/>
</dbReference>
<gene>
    <name evidence="3" type="ORF">VB248_14055</name>
</gene>
<proteinExistence type="inferred from homology"/>
<reference evidence="3 4" key="1">
    <citation type="submission" date="2023-12" db="EMBL/GenBank/DDBJ databases">
        <title>Novel species of the genus Arcicella isolated from rivers.</title>
        <authorList>
            <person name="Lu H."/>
        </authorList>
    </citation>
    <scope>NUCLEOTIDE SEQUENCE [LARGE SCALE GENOMIC DNA]</scope>
    <source>
        <strain evidence="3 4">KCTC 23307</strain>
    </source>
</reference>
<dbReference type="InterPro" id="IPR036291">
    <property type="entry name" value="NAD(P)-bd_dom_sf"/>
</dbReference>
<dbReference type="PRINTS" id="PR00080">
    <property type="entry name" value="SDRFAMILY"/>
</dbReference>
<name>A0ABU5QBP8_9BACT</name>
<dbReference type="InterPro" id="IPR002347">
    <property type="entry name" value="SDR_fam"/>
</dbReference>
<dbReference type="EC" id="1.1.1.47" evidence="3"/>
<dbReference type="PRINTS" id="PR00081">
    <property type="entry name" value="GDHRDH"/>
</dbReference>
<dbReference type="PANTHER" id="PTHR24321">
    <property type="entry name" value="DEHYDROGENASES, SHORT CHAIN"/>
    <property type="match status" value="1"/>
</dbReference>
<evidence type="ECO:0000256" key="2">
    <source>
        <dbReference type="ARBA" id="ARBA00023002"/>
    </source>
</evidence>
<dbReference type="CDD" id="cd05233">
    <property type="entry name" value="SDR_c"/>
    <property type="match status" value="1"/>
</dbReference>
<dbReference type="RefSeq" id="WP_323297424.1">
    <property type="nucleotide sequence ID" value="NZ_JAYFUM010000016.1"/>
</dbReference>
<evidence type="ECO:0000313" key="4">
    <source>
        <dbReference type="Proteomes" id="UP001302949"/>
    </source>
</evidence>
<dbReference type="Gene3D" id="3.40.50.720">
    <property type="entry name" value="NAD(P)-binding Rossmann-like Domain"/>
    <property type="match status" value="1"/>
</dbReference>
<dbReference type="EMBL" id="JAYFUM010000016">
    <property type="protein sequence ID" value="MEA5140270.1"/>
    <property type="molecule type" value="Genomic_DNA"/>
</dbReference>
<dbReference type="PROSITE" id="PS00061">
    <property type="entry name" value="ADH_SHORT"/>
    <property type="match status" value="1"/>
</dbReference>